<dbReference type="PROSITE" id="PS51257">
    <property type="entry name" value="PROKAR_LIPOPROTEIN"/>
    <property type="match status" value="1"/>
</dbReference>
<protein>
    <submittedName>
        <fullName evidence="1">Uncharacterized protein</fullName>
    </submittedName>
</protein>
<accession>X1VHA7</accession>
<proteinExistence type="predicted"/>
<comment type="caution">
    <text evidence="1">The sequence shown here is derived from an EMBL/GenBank/DDBJ whole genome shotgun (WGS) entry which is preliminary data.</text>
</comment>
<organism evidence="1">
    <name type="scientific">marine sediment metagenome</name>
    <dbReference type="NCBI Taxonomy" id="412755"/>
    <lineage>
        <taxon>unclassified sequences</taxon>
        <taxon>metagenomes</taxon>
        <taxon>ecological metagenomes</taxon>
    </lineage>
</organism>
<sequence>MKKSLKPLLWVLVLVMSISLVAVFGSGGCRPAVPPVEESVPTEEKAEEQE</sequence>
<feature type="non-terminal residue" evidence="1">
    <location>
        <position position="50"/>
    </location>
</feature>
<name>X1VHA7_9ZZZZ</name>
<dbReference type="AlphaFoldDB" id="X1VHA7"/>
<gene>
    <name evidence="1" type="ORF">S12H4_62315</name>
</gene>
<dbReference type="EMBL" id="BARW01041746">
    <property type="protein sequence ID" value="GAJ17777.1"/>
    <property type="molecule type" value="Genomic_DNA"/>
</dbReference>
<evidence type="ECO:0000313" key="1">
    <source>
        <dbReference type="EMBL" id="GAJ17777.1"/>
    </source>
</evidence>
<reference evidence="1" key="1">
    <citation type="journal article" date="2014" name="Front. Microbiol.">
        <title>High frequency of phylogenetically diverse reductive dehalogenase-homologous genes in deep subseafloor sedimentary metagenomes.</title>
        <authorList>
            <person name="Kawai M."/>
            <person name="Futagami T."/>
            <person name="Toyoda A."/>
            <person name="Takaki Y."/>
            <person name="Nishi S."/>
            <person name="Hori S."/>
            <person name="Arai W."/>
            <person name="Tsubouchi T."/>
            <person name="Morono Y."/>
            <person name="Uchiyama I."/>
            <person name="Ito T."/>
            <person name="Fujiyama A."/>
            <person name="Inagaki F."/>
            <person name="Takami H."/>
        </authorList>
    </citation>
    <scope>NUCLEOTIDE SEQUENCE</scope>
    <source>
        <strain evidence="1">Expedition CK06-06</strain>
    </source>
</reference>